<feature type="region of interest" description="Disordered" evidence="1">
    <location>
        <begin position="260"/>
        <end position="280"/>
    </location>
</feature>
<accession>A0AAV8VNA9</accession>
<comment type="caution">
    <text evidence="2">The sequence shown here is derived from an EMBL/GenBank/DDBJ whole genome shotgun (WGS) entry which is preliminary data.</text>
</comment>
<sequence length="280" mass="33628">MFHFRSLIEFSYQWCALNLDQYNENFLSIPDNNEYGYVLEVDLHYPKELFELHKDLPLPSSYNTSNFNIKYSQSSCLKEYIDAKKEVKCQKRVKMIFKNFFYKLMNLAPFGKTIENVKKYRDVKLITKWEGRYGAKFYISQPNFHNCEIFDKDFVLIEMRRLKIKYNKPIYRVPKIRTHSMGILRTSCFSRYRKTESISPQQLFLLYLMLLKIPLRRRDKLNGTLEYQNLQLILYFKKMSFIPTNSDLATDLDQEMQKDAEHSVNGIPENARTLKTFPRE</sequence>
<evidence type="ECO:0000256" key="1">
    <source>
        <dbReference type="SAM" id="MobiDB-lite"/>
    </source>
</evidence>
<organism evidence="2 3">
    <name type="scientific">Exocentrus adspersus</name>
    <dbReference type="NCBI Taxonomy" id="1586481"/>
    <lineage>
        <taxon>Eukaryota</taxon>
        <taxon>Metazoa</taxon>
        <taxon>Ecdysozoa</taxon>
        <taxon>Arthropoda</taxon>
        <taxon>Hexapoda</taxon>
        <taxon>Insecta</taxon>
        <taxon>Pterygota</taxon>
        <taxon>Neoptera</taxon>
        <taxon>Endopterygota</taxon>
        <taxon>Coleoptera</taxon>
        <taxon>Polyphaga</taxon>
        <taxon>Cucujiformia</taxon>
        <taxon>Chrysomeloidea</taxon>
        <taxon>Cerambycidae</taxon>
        <taxon>Lamiinae</taxon>
        <taxon>Acanthocinini</taxon>
        <taxon>Exocentrus</taxon>
    </lineage>
</organism>
<name>A0AAV8VNA9_9CUCU</name>
<dbReference type="Proteomes" id="UP001159042">
    <property type="component" value="Unassembled WGS sequence"/>
</dbReference>
<evidence type="ECO:0000313" key="2">
    <source>
        <dbReference type="EMBL" id="KAJ8915509.1"/>
    </source>
</evidence>
<dbReference type="AlphaFoldDB" id="A0AAV8VNA9"/>
<reference evidence="2 3" key="1">
    <citation type="journal article" date="2023" name="Insect Mol. Biol.">
        <title>Genome sequencing provides insights into the evolution of gene families encoding plant cell wall-degrading enzymes in longhorned beetles.</title>
        <authorList>
            <person name="Shin N.R."/>
            <person name="Okamura Y."/>
            <person name="Kirsch R."/>
            <person name="Pauchet Y."/>
        </authorList>
    </citation>
    <scope>NUCLEOTIDE SEQUENCE [LARGE SCALE GENOMIC DNA]</scope>
    <source>
        <strain evidence="2">EAD_L_NR</strain>
    </source>
</reference>
<dbReference type="EMBL" id="JANEYG010000052">
    <property type="protein sequence ID" value="KAJ8915509.1"/>
    <property type="molecule type" value="Genomic_DNA"/>
</dbReference>
<gene>
    <name evidence="2" type="ORF">NQ315_012390</name>
</gene>
<proteinExistence type="predicted"/>
<evidence type="ECO:0000313" key="3">
    <source>
        <dbReference type="Proteomes" id="UP001159042"/>
    </source>
</evidence>
<keyword evidence="3" id="KW-1185">Reference proteome</keyword>
<protein>
    <submittedName>
        <fullName evidence="2">Uncharacterized protein</fullName>
    </submittedName>
</protein>